<dbReference type="EMBL" id="CP003915">
    <property type="protein sequence ID" value="AHG65301.1"/>
    <property type="molecule type" value="Genomic_DNA"/>
</dbReference>
<organism evidence="15 16">
    <name type="scientific">Advenella mimigardefordensis (strain DSM 17166 / LMG 22922 / DPN7)</name>
    <dbReference type="NCBI Taxonomy" id="1247726"/>
    <lineage>
        <taxon>Bacteria</taxon>
        <taxon>Pseudomonadati</taxon>
        <taxon>Pseudomonadota</taxon>
        <taxon>Betaproteobacteria</taxon>
        <taxon>Burkholderiales</taxon>
        <taxon>Alcaligenaceae</taxon>
    </lineage>
</organism>
<keyword evidence="7 10" id="KW-0472">Membrane</keyword>
<keyword evidence="4 10" id="KW-1134">Transmembrane beta strand</keyword>
<evidence type="ECO:0000256" key="10">
    <source>
        <dbReference type="PROSITE-ProRule" id="PRU01360"/>
    </source>
</evidence>
<keyword evidence="3 10" id="KW-0813">Transport</keyword>
<feature type="chain" id="PRO_5004794019" evidence="12">
    <location>
        <begin position="34"/>
        <end position="757"/>
    </location>
</feature>
<evidence type="ECO:0000256" key="7">
    <source>
        <dbReference type="ARBA" id="ARBA00023136"/>
    </source>
</evidence>
<dbReference type="Gene3D" id="2.170.130.10">
    <property type="entry name" value="TonB-dependent receptor, plug domain"/>
    <property type="match status" value="1"/>
</dbReference>
<evidence type="ECO:0000256" key="2">
    <source>
        <dbReference type="ARBA" id="ARBA00009810"/>
    </source>
</evidence>
<accession>W0PF64</accession>
<sequence length="757" mass="83864">MKIRNNFFPLKCKPFFNALFGISVLLPVCPVLAQEDTETLDFDSLQISADSSKPERRSFETPGAVSVVGENKKFDSLDSVVRALPGTYTNIDPTQGTLNVNIRGLSGFGRVNTMVDGVPQTFYGTSSNSGSRYHEEDGNGYGPSSQFGTMIDQNFLVGVDITRGFASGAAGVNGVAGSANLRTLGVDDVVQEGRRFGILSKLSAASNGMGESNMVTLGLRTSLWETGRIGAIAGYSGSRLSANYKDGNGQQYSENDFVRRLDQRPRSWLSKFEFSPSSDHRFVVSGSGYRNNVGGRQARRDSVSLDYAFTPQSQWVNLGFLAARTKNRQVFNDDTSIWMLTEARTRNDSTYLNLHNTSYFEWRDIDVKLLYGFSHLRNRYERSASAMNQDNDTYTAFSPSGQQTLSSAYLDTTLSHGIYSLNNNLTFTRGVVRGYKPACDSAGSSGFCFPSYAANLKLVSKALNFSTMFSADLSDWFKPFVSFSRNTRIPNPQEVFFNNEGGGSMNPFLKPEQAKTWQIGFNTSREGVLTDDDYLGFKLVAYRSDIKHYIHSRSFFLRSQGGLTTDLDEDINPGFHAQIYTNAARPVRHRGVEVNLNYDAGFVFANLSYSYQKTPLPVDATGKTGLGFGTVGVTELPRHYGTLTLGGRFLDRDLALGSTFKYTGKAKRMLPMGEDLADQDELQTLPKIPIVIDVFANYQLNKHVLLKASVQNLTNRNYIDALNSLNSTLSQVGEDYRYSYSNTARGRTVFVGAEIRY</sequence>
<name>W0PF64_ADVMD</name>
<evidence type="ECO:0000256" key="3">
    <source>
        <dbReference type="ARBA" id="ARBA00022448"/>
    </source>
</evidence>
<dbReference type="SUPFAM" id="SSF56935">
    <property type="entry name" value="Porins"/>
    <property type="match status" value="1"/>
</dbReference>
<comment type="similarity">
    <text evidence="2 10 11">Belongs to the TonB-dependent receptor family.</text>
</comment>
<feature type="domain" description="TonB-dependent receptor plug" evidence="14">
    <location>
        <begin position="60"/>
        <end position="177"/>
    </location>
</feature>
<comment type="subcellular location">
    <subcellularLocation>
        <location evidence="1 10">Cell outer membrane</location>
        <topology evidence="1 10">Multi-pass membrane protein</topology>
    </subcellularLocation>
</comment>
<keyword evidence="5 10" id="KW-0812">Transmembrane</keyword>
<evidence type="ECO:0000256" key="12">
    <source>
        <dbReference type="SAM" id="SignalP"/>
    </source>
</evidence>
<dbReference type="GO" id="GO:0009279">
    <property type="term" value="C:cell outer membrane"/>
    <property type="evidence" value="ECO:0007669"/>
    <property type="project" value="UniProtKB-SubCell"/>
</dbReference>
<gene>
    <name evidence="15" type="ORF">MIM_c32370</name>
</gene>
<dbReference type="PANTHER" id="PTHR30069:SF50">
    <property type="entry name" value="TONB-DEPENDENT RECEPTOR HI_1217-RELATED"/>
    <property type="match status" value="1"/>
</dbReference>
<keyword evidence="8 15" id="KW-0675">Receptor</keyword>
<evidence type="ECO:0000256" key="9">
    <source>
        <dbReference type="ARBA" id="ARBA00023237"/>
    </source>
</evidence>
<dbReference type="eggNOG" id="COG4771">
    <property type="taxonomic scope" value="Bacteria"/>
</dbReference>
<evidence type="ECO:0000313" key="15">
    <source>
        <dbReference type="EMBL" id="AHG65301.1"/>
    </source>
</evidence>
<dbReference type="Proteomes" id="UP000019095">
    <property type="component" value="Chromosome"/>
</dbReference>
<evidence type="ECO:0000256" key="6">
    <source>
        <dbReference type="ARBA" id="ARBA00023077"/>
    </source>
</evidence>
<feature type="domain" description="TonB-dependent receptor-like beta-barrel" evidence="13">
    <location>
        <begin position="253"/>
        <end position="713"/>
    </location>
</feature>
<keyword evidence="9 10" id="KW-0998">Cell outer membrane</keyword>
<dbReference type="AlphaFoldDB" id="W0PF64"/>
<dbReference type="PANTHER" id="PTHR30069">
    <property type="entry name" value="TONB-DEPENDENT OUTER MEMBRANE RECEPTOR"/>
    <property type="match status" value="1"/>
</dbReference>
<dbReference type="InterPro" id="IPR000531">
    <property type="entry name" value="Beta-barrel_TonB"/>
</dbReference>
<dbReference type="KEGG" id="amim:MIM_c32370"/>
<dbReference type="PATRIC" id="fig|1247726.3.peg.3583"/>
<evidence type="ECO:0000256" key="8">
    <source>
        <dbReference type="ARBA" id="ARBA00023170"/>
    </source>
</evidence>
<dbReference type="InterPro" id="IPR037066">
    <property type="entry name" value="Plug_dom_sf"/>
</dbReference>
<dbReference type="Pfam" id="PF07715">
    <property type="entry name" value="Plug"/>
    <property type="match status" value="1"/>
</dbReference>
<evidence type="ECO:0000256" key="5">
    <source>
        <dbReference type="ARBA" id="ARBA00022692"/>
    </source>
</evidence>
<reference evidence="15 16" key="1">
    <citation type="journal article" date="2014" name="Microbiology">
        <title>Unravelling the complete genome sequence of Advenella mimigardefordensis strain DPN7T and novel insights in the catabolism of the xenobiotic polythioester precursor 3,3'-dithiodipropionate.</title>
        <authorList>
            <person name="Wubbeler J.H."/>
            <person name="Hiessl S."/>
            <person name="Schuldes J."/>
            <person name="Thurmer A."/>
            <person name="Daniel R."/>
            <person name="Steinbuchel A."/>
        </authorList>
    </citation>
    <scope>NUCLEOTIDE SEQUENCE [LARGE SCALE GENOMIC DNA]</scope>
    <source>
        <strain evidence="16">DSM 17166 / LMG 22922 / DPN7</strain>
    </source>
</reference>
<evidence type="ECO:0000256" key="4">
    <source>
        <dbReference type="ARBA" id="ARBA00022452"/>
    </source>
</evidence>
<dbReference type="Gene3D" id="2.40.170.20">
    <property type="entry name" value="TonB-dependent receptor, beta-barrel domain"/>
    <property type="match status" value="1"/>
</dbReference>
<dbReference type="Pfam" id="PF00593">
    <property type="entry name" value="TonB_dep_Rec_b-barrel"/>
    <property type="match status" value="1"/>
</dbReference>
<dbReference type="STRING" id="1247726.MIM_c32370"/>
<protein>
    <submittedName>
        <fullName evidence="15">TonB-dependent receptor Plug domain-containing protein</fullName>
    </submittedName>
</protein>
<keyword evidence="6 11" id="KW-0798">TonB box</keyword>
<keyword evidence="16" id="KW-1185">Reference proteome</keyword>
<dbReference type="HOGENOM" id="CLU_008287_19_1_4"/>
<dbReference type="InterPro" id="IPR036942">
    <property type="entry name" value="Beta-barrel_TonB_sf"/>
</dbReference>
<evidence type="ECO:0000256" key="11">
    <source>
        <dbReference type="RuleBase" id="RU003357"/>
    </source>
</evidence>
<proteinExistence type="inferred from homology"/>
<dbReference type="RefSeq" id="WP_052342333.1">
    <property type="nucleotide sequence ID" value="NZ_CP003915.1"/>
</dbReference>
<evidence type="ECO:0000259" key="13">
    <source>
        <dbReference type="Pfam" id="PF00593"/>
    </source>
</evidence>
<evidence type="ECO:0000313" key="16">
    <source>
        <dbReference type="Proteomes" id="UP000019095"/>
    </source>
</evidence>
<evidence type="ECO:0000259" key="14">
    <source>
        <dbReference type="Pfam" id="PF07715"/>
    </source>
</evidence>
<dbReference type="PROSITE" id="PS52016">
    <property type="entry name" value="TONB_DEPENDENT_REC_3"/>
    <property type="match status" value="1"/>
</dbReference>
<dbReference type="GO" id="GO:0044718">
    <property type="term" value="P:siderophore transmembrane transport"/>
    <property type="evidence" value="ECO:0007669"/>
    <property type="project" value="TreeGrafter"/>
</dbReference>
<evidence type="ECO:0000256" key="1">
    <source>
        <dbReference type="ARBA" id="ARBA00004571"/>
    </source>
</evidence>
<dbReference type="InterPro" id="IPR012910">
    <property type="entry name" value="Plug_dom"/>
</dbReference>
<keyword evidence="12" id="KW-0732">Signal</keyword>
<dbReference type="GO" id="GO:0015344">
    <property type="term" value="F:siderophore uptake transmembrane transporter activity"/>
    <property type="evidence" value="ECO:0007669"/>
    <property type="project" value="TreeGrafter"/>
</dbReference>
<dbReference type="InterPro" id="IPR039426">
    <property type="entry name" value="TonB-dep_rcpt-like"/>
</dbReference>
<dbReference type="OrthoDB" id="6046653at2"/>
<feature type="signal peptide" evidence="12">
    <location>
        <begin position="1"/>
        <end position="33"/>
    </location>
</feature>